<proteinExistence type="predicted"/>
<name>A0A9P3ZKD5_9BACT</name>
<reference evidence="1 3" key="1">
    <citation type="journal article" date="2019" name="Nat. Med.">
        <title>A library of human gut bacterial isolates paired with longitudinal multiomics data enables mechanistic microbiome research.</title>
        <authorList>
            <person name="Poyet M."/>
            <person name="Groussin M."/>
            <person name="Gibbons S.M."/>
            <person name="Avila-Pacheco J."/>
            <person name="Jiang X."/>
            <person name="Kearney S.M."/>
            <person name="Perrotta A.R."/>
            <person name="Berdy B."/>
            <person name="Zhao S."/>
            <person name="Lieberman T.D."/>
            <person name="Swanson P.K."/>
            <person name="Smith M."/>
            <person name="Roesemann S."/>
            <person name="Alexander J.E."/>
            <person name="Rich S.A."/>
            <person name="Livny J."/>
            <person name="Vlamakis H."/>
            <person name="Clish C."/>
            <person name="Bullock K."/>
            <person name="Deik A."/>
            <person name="Scott J."/>
            <person name="Pierce K.A."/>
            <person name="Xavier R.J."/>
            <person name="Alm E.J."/>
        </authorList>
    </citation>
    <scope>NUCLEOTIDE SEQUENCE [LARGE SCALE GENOMIC DNA]</scope>
    <source>
        <strain evidence="1 3">BIOML-A204</strain>
    </source>
</reference>
<dbReference type="Proteomes" id="UP000323119">
    <property type="component" value="Unassembled WGS sequence"/>
</dbReference>
<comment type="caution">
    <text evidence="1">The sequence shown here is derived from an EMBL/GenBank/DDBJ whole genome shotgun (WGS) entry which is preliminary data.</text>
</comment>
<dbReference type="Proteomes" id="UP001205035">
    <property type="component" value="Unassembled WGS sequence"/>
</dbReference>
<reference evidence="2" key="2">
    <citation type="submission" date="2022-06" db="EMBL/GenBank/DDBJ databases">
        <title>Isolation of gut microbiota from human fecal samples.</title>
        <authorList>
            <person name="Pamer E.G."/>
            <person name="Barat B."/>
            <person name="Waligurski E."/>
            <person name="Medina S."/>
            <person name="Paddock L."/>
            <person name="Mostad J."/>
        </authorList>
    </citation>
    <scope>NUCLEOTIDE SEQUENCE</scope>
    <source>
        <strain evidence="2">DFI.6.22</strain>
    </source>
</reference>
<sequence>MEEGAGRRHPAPPREVQKTDGLTKMRVVTFFSLLQGLFSCGMQANRPVDVFIWDELRAHEDPDKVEPAGTCDLDGFLSEIDRFPWHEQAREALRYKKNSPTLSVTDLKTDRSFFISSAVDEKDELGYFIGYIYPGEEGVRAPRYVNMYEVDQMETLREMVVLFFRRDEGALNRLLGKQRKYMDARDNAGWKKYLEIKQKFM</sequence>
<evidence type="ECO:0000313" key="1">
    <source>
        <dbReference type="EMBL" id="KAA2562834.1"/>
    </source>
</evidence>
<evidence type="ECO:0000313" key="3">
    <source>
        <dbReference type="Proteomes" id="UP000323119"/>
    </source>
</evidence>
<accession>A0A9P3ZKD5</accession>
<gene>
    <name evidence="1" type="ORF">F2S36_03235</name>
    <name evidence="2" type="ORF">NE651_01590</name>
</gene>
<dbReference type="EMBL" id="VVUY01000003">
    <property type="protein sequence ID" value="KAA2562834.1"/>
    <property type="molecule type" value="Genomic_DNA"/>
</dbReference>
<protein>
    <submittedName>
        <fullName evidence="1">Uncharacterized protein</fullName>
    </submittedName>
</protein>
<dbReference type="AlphaFoldDB" id="A0A9P3ZKD5"/>
<organism evidence="1 3">
    <name type="scientific">Alistipes onderdonkii</name>
    <dbReference type="NCBI Taxonomy" id="328813"/>
    <lineage>
        <taxon>Bacteria</taxon>
        <taxon>Pseudomonadati</taxon>
        <taxon>Bacteroidota</taxon>
        <taxon>Bacteroidia</taxon>
        <taxon>Bacteroidales</taxon>
        <taxon>Rikenellaceae</taxon>
        <taxon>Alistipes</taxon>
    </lineage>
</organism>
<evidence type="ECO:0000313" key="2">
    <source>
        <dbReference type="EMBL" id="MCQ5081583.1"/>
    </source>
</evidence>
<dbReference type="EMBL" id="JANGBQ010000002">
    <property type="protein sequence ID" value="MCQ5081583.1"/>
    <property type="molecule type" value="Genomic_DNA"/>
</dbReference>